<feature type="transmembrane region" description="Helical" evidence="3">
    <location>
        <begin position="245"/>
        <end position="262"/>
    </location>
</feature>
<reference evidence="5" key="1">
    <citation type="journal article" date="2021" name="PeerJ">
        <title>Extensive microbial diversity within the chicken gut microbiome revealed by metagenomics and culture.</title>
        <authorList>
            <person name="Gilroy R."/>
            <person name="Ravi A."/>
            <person name="Getino M."/>
            <person name="Pursley I."/>
            <person name="Horton D.L."/>
            <person name="Alikhan N.F."/>
            <person name="Baker D."/>
            <person name="Gharbi K."/>
            <person name="Hall N."/>
            <person name="Watson M."/>
            <person name="Adriaenssens E.M."/>
            <person name="Foster-Nyarko E."/>
            <person name="Jarju S."/>
            <person name="Secka A."/>
            <person name="Antonio M."/>
            <person name="Oren A."/>
            <person name="Chaudhuri R.R."/>
            <person name="La Ragione R."/>
            <person name="Hildebrand F."/>
            <person name="Pallen M.J."/>
        </authorList>
    </citation>
    <scope>NUCLEOTIDE SEQUENCE</scope>
    <source>
        <strain evidence="5">12435</strain>
    </source>
</reference>
<protein>
    <submittedName>
        <fullName evidence="5">Serine/threonine-protein phosphatase</fullName>
    </submittedName>
</protein>
<proteinExistence type="predicted"/>
<dbReference type="InterPro" id="IPR036457">
    <property type="entry name" value="PPM-type-like_dom_sf"/>
</dbReference>
<evidence type="ECO:0000313" key="6">
    <source>
        <dbReference type="Proteomes" id="UP000823990"/>
    </source>
</evidence>
<dbReference type="PANTHER" id="PTHR43156">
    <property type="entry name" value="STAGE II SPORULATION PROTEIN E-RELATED"/>
    <property type="match status" value="1"/>
</dbReference>
<dbReference type="InterPro" id="IPR001932">
    <property type="entry name" value="PPM-type_phosphatase-like_dom"/>
</dbReference>
<dbReference type="Pfam" id="PF07228">
    <property type="entry name" value="SpoIIE"/>
    <property type="match status" value="1"/>
</dbReference>
<organism evidence="5 6">
    <name type="scientific">Candidatus Protoclostridium stercorigallinarum</name>
    <dbReference type="NCBI Taxonomy" id="2838741"/>
    <lineage>
        <taxon>Bacteria</taxon>
        <taxon>Bacillati</taxon>
        <taxon>Bacillota</taxon>
        <taxon>Clostridia</taxon>
        <taxon>Candidatus Protoclostridium</taxon>
    </lineage>
</organism>
<dbReference type="EMBL" id="DXHS01000057">
    <property type="protein sequence ID" value="HIW02314.1"/>
    <property type="molecule type" value="Genomic_DNA"/>
</dbReference>
<comment type="caution">
    <text evidence="5">The sequence shown here is derived from an EMBL/GenBank/DDBJ whole genome shotgun (WGS) entry which is preliminary data.</text>
</comment>
<dbReference type="PANTHER" id="PTHR43156:SF2">
    <property type="entry name" value="STAGE II SPORULATION PROTEIN E"/>
    <property type="match status" value="1"/>
</dbReference>
<name>A0A9D1TRC5_9FIRM</name>
<sequence length="734" mass="75175">MKARRLIKTAIVHALTFAFMLAGACAEVLTVRPFGYAMHYAVLLAGGSPLASAYYLAASFIADPGLLSFAAAGGTAIAGAAAGVIISACRRIKRKRMWRWIVHTLLQAPLCALLVYFTGGTVLAAGLTALIGTAAGAMMSFAVPLIAGKGLLAPGTLGSAGAGVFCIVLFSGLGSVSPFGFPIAYTVFAFSVPVACKCRSPETGMLLGVLAAAGCSLAGEDPYVFAALAIAALVCRAFCAGARPIPAVALVLGYCAGAYFFAEADPGYTGAAATAAGAALFALLPKRAVKALSSYFRPAGELTDIAAAAGMGRLLPERLVSASEALGEMSALLSSGGGREYAADCVGDALCGVCATCSRGELCGMRENVRALAFDYASGGSALKSAVLGEPCMSGGRMLKLAGEVMREVRGRAEVAERERRNAESYAVRLESLRRLVAKMADELAEDYRFDVFLSEKLRRDLPETGVACGGCLVTAKRRGIALVPRVVTAEEAEKGISRVLGGVRVERLGDAGPVWQAAAFAPAPALDIVYAFASRPKDGNTVSGDGYSVTGFGTTALVSLCDGSGSGRPASRLTQTALSVIEDCCRAGFDAGEGVDTVNSFLASRPGEEFGAMDVIAIDLSSGEADIIKAGTPPTLVVHGDTVTVIGGSSLPVGALETASYSLARRRLMPGDCVVLVSDGVSDVLRDLSASVSASLSSNVRRTAEGILSEAASCGCRDDMSVLVVRIVEAESA</sequence>
<dbReference type="InterPro" id="IPR052016">
    <property type="entry name" value="Bact_Sigma-Reg"/>
</dbReference>
<keyword evidence="1" id="KW-0378">Hydrolase</keyword>
<feature type="transmembrane region" description="Helical" evidence="3">
    <location>
        <begin position="205"/>
        <end position="233"/>
    </location>
</feature>
<feature type="transmembrane region" description="Helical" evidence="3">
    <location>
        <begin position="160"/>
        <end position="185"/>
    </location>
</feature>
<evidence type="ECO:0000256" key="3">
    <source>
        <dbReference type="SAM" id="Phobius"/>
    </source>
</evidence>
<dbReference type="PROSITE" id="PS51746">
    <property type="entry name" value="PPM_2"/>
    <property type="match status" value="1"/>
</dbReference>
<evidence type="ECO:0000259" key="4">
    <source>
        <dbReference type="PROSITE" id="PS51746"/>
    </source>
</evidence>
<evidence type="ECO:0000256" key="1">
    <source>
        <dbReference type="ARBA" id="ARBA00022801"/>
    </source>
</evidence>
<keyword evidence="3" id="KW-1133">Transmembrane helix</keyword>
<dbReference type="SUPFAM" id="SSF81606">
    <property type="entry name" value="PP2C-like"/>
    <property type="match status" value="1"/>
</dbReference>
<evidence type="ECO:0000313" key="5">
    <source>
        <dbReference type="EMBL" id="HIW02314.1"/>
    </source>
</evidence>
<reference evidence="5" key="2">
    <citation type="submission" date="2021-04" db="EMBL/GenBank/DDBJ databases">
        <authorList>
            <person name="Gilroy R."/>
        </authorList>
    </citation>
    <scope>NUCLEOTIDE SEQUENCE</scope>
    <source>
        <strain evidence="5">12435</strain>
    </source>
</reference>
<accession>A0A9D1TRC5</accession>
<dbReference type="Gene3D" id="3.60.40.10">
    <property type="entry name" value="PPM-type phosphatase domain"/>
    <property type="match status" value="1"/>
</dbReference>
<feature type="coiled-coil region" evidence="2">
    <location>
        <begin position="406"/>
        <end position="436"/>
    </location>
</feature>
<dbReference type="PROSITE" id="PS51257">
    <property type="entry name" value="PROKAR_LIPOPROTEIN"/>
    <property type="match status" value="1"/>
</dbReference>
<feature type="domain" description="PPM-type phosphatase" evidence="4">
    <location>
        <begin position="530"/>
        <end position="728"/>
    </location>
</feature>
<dbReference type="SMART" id="SM00331">
    <property type="entry name" value="PP2C_SIG"/>
    <property type="match status" value="1"/>
</dbReference>
<dbReference type="GO" id="GO:0016791">
    <property type="term" value="F:phosphatase activity"/>
    <property type="evidence" value="ECO:0007669"/>
    <property type="project" value="TreeGrafter"/>
</dbReference>
<keyword evidence="3" id="KW-0812">Transmembrane</keyword>
<dbReference type="Proteomes" id="UP000823990">
    <property type="component" value="Unassembled WGS sequence"/>
</dbReference>
<evidence type="ECO:0000256" key="2">
    <source>
        <dbReference type="SAM" id="Coils"/>
    </source>
</evidence>
<keyword evidence="3" id="KW-0472">Membrane</keyword>
<dbReference type="AlphaFoldDB" id="A0A9D1TRC5"/>
<feature type="transmembrane region" description="Helical" evidence="3">
    <location>
        <begin position="66"/>
        <end position="88"/>
    </location>
</feature>
<keyword evidence="2" id="KW-0175">Coiled coil</keyword>
<gene>
    <name evidence="5" type="ORF">H9892_03155</name>
</gene>